<protein>
    <submittedName>
        <fullName evidence="2">Uncharacterized protein</fullName>
    </submittedName>
</protein>
<accession>A0A433SJ07</accession>
<feature type="region of interest" description="Disordered" evidence="1">
    <location>
        <begin position="23"/>
        <end position="49"/>
    </location>
</feature>
<dbReference type="EMBL" id="RQTK01001887">
    <property type="protein sequence ID" value="RUS68990.1"/>
    <property type="molecule type" value="Genomic_DNA"/>
</dbReference>
<proteinExistence type="predicted"/>
<reference evidence="2 3" key="1">
    <citation type="submission" date="2019-01" db="EMBL/GenBank/DDBJ databases">
        <title>A draft genome assembly of the solar-powered sea slug Elysia chlorotica.</title>
        <authorList>
            <person name="Cai H."/>
            <person name="Li Q."/>
            <person name="Fang X."/>
            <person name="Li J."/>
            <person name="Curtis N.E."/>
            <person name="Altenburger A."/>
            <person name="Shibata T."/>
            <person name="Feng M."/>
            <person name="Maeda T."/>
            <person name="Schwartz J.A."/>
            <person name="Shigenobu S."/>
            <person name="Lundholm N."/>
            <person name="Nishiyama T."/>
            <person name="Yang H."/>
            <person name="Hasebe M."/>
            <person name="Li S."/>
            <person name="Pierce S.K."/>
            <person name="Wang J."/>
        </authorList>
    </citation>
    <scope>NUCLEOTIDE SEQUENCE [LARGE SCALE GENOMIC DNA]</scope>
    <source>
        <strain evidence="2">EC2010</strain>
        <tissue evidence="2">Whole organism of an adult</tissue>
    </source>
</reference>
<dbReference type="AlphaFoldDB" id="A0A433SJ07"/>
<evidence type="ECO:0000256" key="1">
    <source>
        <dbReference type="SAM" id="MobiDB-lite"/>
    </source>
</evidence>
<comment type="caution">
    <text evidence="2">The sequence shown here is derived from an EMBL/GenBank/DDBJ whole genome shotgun (WGS) entry which is preliminary data.</text>
</comment>
<organism evidence="2 3">
    <name type="scientific">Elysia chlorotica</name>
    <name type="common">Eastern emerald elysia</name>
    <name type="synonym">Sea slug</name>
    <dbReference type="NCBI Taxonomy" id="188477"/>
    <lineage>
        <taxon>Eukaryota</taxon>
        <taxon>Metazoa</taxon>
        <taxon>Spiralia</taxon>
        <taxon>Lophotrochozoa</taxon>
        <taxon>Mollusca</taxon>
        <taxon>Gastropoda</taxon>
        <taxon>Heterobranchia</taxon>
        <taxon>Euthyneura</taxon>
        <taxon>Panpulmonata</taxon>
        <taxon>Sacoglossa</taxon>
        <taxon>Placobranchoidea</taxon>
        <taxon>Plakobranchidae</taxon>
        <taxon>Elysia</taxon>
    </lineage>
</organism>
<evidence type="ECO:0000313" key="2">
    <source>
        <dbReference type="EMBL" id="RUS68990.1"/>
    </source>
</evidence>
<dbReference type="Proteomes" id="UP000271974">
    <property type="component" value="Unassembled WGS sequence"/>
</dbReference>
<evidence type="ECO:0000313" key="3">
    <source>
        <dbReference type="Proteomes" id="UP000271974"/>
    </source>
</evidence>
<feature type="non-terminal residue" evidence="2">
    <location>
        <position position="100"/>
    </location>
</feature>
<gene>
    <name evidence="2" type="ORF">EGW08_023249</name>
</gene>
<feature type="compositionally biased region" description="Polar residues" evidence="1">
    <location>
        <begin position="23"/>
        <end position="37"/>
    </location>
</feature>
<name>A0A433SJ07_ELYCH</name>
<sequence length="100" mass="10812">MESEPTSSPDSVTPDIAVMETASDTVTIDVSNATAGETTEEPDTTVAAESSTAVTIDSIENVQIVNLRAEFLRGKRVLVSWRLSSTNRPTSLTGFRIFYK</sequence>
<keyword evidence="3" id="KW-1185">Reference proteome</keyword>